<feature type="region of interest" description="C-terminal hotdog fold" evidence="7">
    <location>
        <begin position="1433"/>
        <end position="1585"/>
    </location>
</feature>
<dbReference type="GO" id="GO:0032259">
    <property type="term" value="P:methylation"/>
    <property type="evidence" value="ECO:0007669"/>
    <property type="project" value="UniProtKB-KW"/>
</dbReference>
<feature type="domain" description="Ketosynthase family 3 (KS3)" evidence="9">
    <location>
        <begin position="382"/>
        <end position="798"/>
    </location>
</feature>
<keyword evidence="6" id="KW-0511">Multifunctional enzyme</keyword>
<dbReference type="InterPro" id="IPR042104">
    <property type="entry name" value="PKS_dehydratase_sf"/>
</dbReference>
<accession>A0A179IJ81</accession>
<sequence length="2595" mass="284587">MTPLPSLVVFGPLTAWPSVEDLHRLRAELSHRTLLAPIHETIRNLDTLWSEMCQIESELDTLPGQRAARQLSEFFDGNSSDGLIREESRNMITVPLTVIAHITQYMSFLEGNGQPIDHGAVLGSANFVGVQGLCVGLLSAVAVSSAMTKDEVVKLAASAIEIGFCIGAFVDLDQRNATEGTLYANLAVRWKSPMTLQSLRRFLRSYEGTYISVIRDVQDVTITTPASHAAALQRGLTREGLSAMDIGLRGRYHSPAYESVLQKILTICKSGVHPHFGRDGKARASGDRSIINTTECLSQVVRSILVEQSNWAQKVSSAISTVQKNIADPWILSIGADALPRFATKRVSVIKFRGILSAPEEIPRLMATADEETKITNNLYPDDAIAVIGMSCKFPGADSVDEFWDLLSRGTSMLSKMPEDRFERKDLPRNAKGNLPFWGNFINDIAAFDHKFFKKSTREAASMDPQQRLLLEVTYQALESSGYFSTSESDPNVGCYIGACSVDYDGNVGSHPPTAYSTTGTLRAFLSGRLSHYFGWQGPSLTFDTACSSSAVAIHTACAALRAGDCNQAIAGGVTIFTTPYLYENLTAAHFLSPTGATKPFDAAADGYCRGEGVGLVVLKTLNHAIRDGDNILGVVAGSGINQNANCVSITVPHSQSQATLYERVARQAGVEPQNVSFVEAHGTGTPVGDPIEMESIRKVFGSPHRDSNLFVSSVKGNIGHLEGASGIAAVIKALLQMRYRTACKQASFQSLNPKIPALQNDKLCIPTANETITASPIVAFINNYGAAGSNAAIVLIEPPTVSSQTLQTKDEIVDKSTRVPIHIAASSQSSLLKYSETLANYCRRETSKAHDPRLHESIAYSLSRQQNQDLSLFSIASVSSVDELVTALSSFTPSERPKQPPLVFCFGGQVGQQVGLDKDLFDAMQPLRSQLNLCNDELESMGFPSIYPAIFQTTPIGDVVVLQSAIFSLQYASARCWLNSSLKVDGVIGHSLGQFAAMCISGILSLRDGLRLVAGRASLMKTHWGVESGSMIAVEGDPSIIERLIRDLETSDRTCSYEVACYNSSTSRVVVSDRVSADALEIRLKSQSIKHKRLHVTHGFHSKFTDPLIPHLEALALDLTINKPKIPLETCTPTSGLTTLTPAAIAAHTREPVYFGEAVQRLYSRLGGCTFLECGSHSGIVGMISRNLKKSGEAINSIPMEHNMPNALDLLADKTTKLWSLGHKVQYWSHQHPSSSNCYVLSLPPYKFDKAKHWIPYETPAPKEVIVHERKDGPRLPPLPLALIRLNRSDDNAHYFDIDPTSNEFRELVAGHVVSGKRACPTSAYLEMAARAVAAIDNINTEAHLYVHGLEYHSFLDLYEDRLISLTLEPSGEAWTFIVSSQCDIGERPPVSHVTGSISFRPSTPERSTEFSRYARIANHDGISVVLKDPRSTSLAGNVAYNIMAPMISYADLYRNIERIASYDNKVVARVRTPRRPHCLDDTILRSYLLQSFLQVASLHVNFLRDSRNELYVEGQVDMIQMGPDYHKSPTIAALEEFWDVLCIASSIDGELTYDIFAYATSPARLAVVISGARYIPAAKDPTHTHAAQTHPSFEKVEAACSSHSDSMTRAVTVAQHSLHSKVVTSQATTTPMAVFHTTKEPQTSIFEDLCTILEKIAEVPRKDVRSRATFDDLGVDSLMMIEVIDEISSFFKLDLPVEDLEQLEDMESLEQYLKGRLAKLSDDGFDTDSAGNATLNSPASSTYETSIDTSLGPALQLSEPPHTITKDLMMLVSEHLGCGGELKPQTYLADVGLDSQICVELVADVEKQFGVKIKPETLNERCSFLDILRIVTGQEEGGTLPQLDVAPSNPVSNSTLPPLLGAQAAFDTVRLDFDAHSNTTGFKNFWKNVYGDQARLVEAYIVEAYRSLGVDLAALQAGAAVPDLGPFPNHLNLVKQFLKILADGGIVSKRPDGLYERTSNAIDETPSTTLYAAMLAKYSEHTSETRLLDITGSRLAECLTGELNALQLLFANKVNRAIMADVYEKAPMCQATTRLLADFLVKTFSSPQPRRTFKLLEVGAGTGGTAKYVIDFLTKAGIDFHYTFTDISSSLVTQAKRIFSNNPRMSFSTLDCDQAPQADLCGQFDAVIATNCIHATQNVTRSATNIAPLLRQGGALCLVEFTQGLYWFDLVYGLLEGWWAFSDGRQHALADEWFWEASLRNAGFRHVSWTEGNSKESQTIRLICGFREDAENDISKPLARGIIKRAGFPVETFTWKEVGALELKADIYFPKRADEPGKQRKIALMVHGGGHLLFSRQDIPMKHIRVLLQRGYLPVSVDYRLCPEVSLFEGPVTDCCDALKWARNTLPKLKLTGPAVRIVPDKLLALGWSSGGQLAMTLGYTAPARGIKAPDVILPFYSPSDLEAEFWDQPIYPAAAEEEPTEIWGELDCVLPSPILKYTPMSNKRASALSLTLNDDRARLILHMNWKAQSVPVLISGLPHKSRVAPSDKTDWKNLPKPSVEAIRQCSPYWHITQGTYQTPTFMVHGNADDWIPYQMTERTVAALRQRGIAAGICIPDQCGHAFDLFPKEDKLGVGWAAIEEAYNFADAEIERA</sequence>
<dbReference type="Pfam" id="PF16073">
    <property type="entry name" value="SAT"/>
    <property type="match status" value="1"/>
</dbReference>
<dbReference type="InterPro" id="IPR020841">
    <property type="entry name" value="PKS_Beta-ketoAc_synthase_dom"/>
</dbReference>
<evidence type="ECO:0000259" key="9">
    <source>
        <dbReference type="PROSITE" id="PS52004"/>
    </source>
</evidence>
<dbReference type="Pfam" id="PF00550">
    <property type="entry name" value="PP-binding"/>
    <property type="match status" value="2"/>
</dbReference>
<dbReference type="InterPro" id="IPR016035">
    <property type="entry name" value="Acyl_Trfase/lysoPLipase"/>
</dbReference>
<reference evidence="11 12" key="1">
    <citation type="submission" date="2016-03" db="EMBL/GenBank/DDBJ databases">
        <title>Fine-scale spatial genetic structure of a fungal parasite of coffee scale insects.</title>
        <authorList>
            <person name="Jackson D."/>
            <person name="Zemenick K.A."/>
            <person name="Malloure B."/>
            <person name="Quandt C.A."/>
            <person name="James T.Y."/>
        </authorList>
    </citation>
    <scope>NUCLEOTIDE SEQUENCE [LARGE SCALE GENOMIC DNA]</scope>
    <source>
        <strain evidence="11 12">UM487</strain>
    </source>
</reference>
<dbReference type="Pfam" id="PF02801">
    <property type="entry name" value="Ketoacyl-synt_C"/>
    <property type="match status" value="1"/>
</dbReference>
<dbReference type="EMBL" id="LUKN01000738">
    <property type="protein sequence ID" value="OAR02343.1"/>
    <property type="molecule type" value="Genomic_DNA"/>
</dbReference>
<dbReference type="PROSITE" id="PS52019">
    <property type="entry name" value="PKS_MFAS_DH"/>
    <property type="match status" value="1"/>
</dbReference>
<dbReference type="Gene3D" id="3.40.47.10">
    <property type="match status" value="1"/>
</dbReference>
<feature type="domain" description="Carrier" evidence="8">
    <location>
        <begin position="1761"/>
        <end position="1837"/>
    </location>
</feature>
<dbReference type="SUPFAM" id="SSF47336">
    <property type="entry name" value="ACP-like"/>
    <property type="match status" value="2"/>
</dbReference>
<evidence type="ECO:0000259" key="10">
    <source>
        <dbReference type="PROSITE" id="PS52019"/>
    </source>
</evidence>
<dbReference type="InterPro" id="IPR032088">
    <property type="entry name" value="SAT"/>
</dbReference>
<dbReference type="Pfam" id="PF08242">
    <property type="entry name" value="Methyltransf_12"/>
    <property type="match status" value="1"/>
</dbReference>
<dbReference type="InterPro" id="IPR029058">
    <property type="entry name" value="AB_hydrolase_fold"/>
</dbReference>
<dbReference type="InterPro" id="IPR014043">
    <property type="entry name" value="Acyl_transferase_dom"/>
</dbReference>
<keyword evidence="2" id="KW-0596">Phosphopantetheine</keyword>
<dbReference type="InterPro" id="IPR036736">
    <property type="entry name" value="ACP-like_sf"/>
</dbReference>
<dbReference type="InterPro" id="IPR013217">
    <property type="entry name" value="Methyltransf_12"/>
</dbReference>
<feature type="region of interest" description="N-terminal hotdog fold" evidence="7">
    <location>
        <begin position="1280"/>
        <end position="1406"/>
    </location>
</feature>
<dbReference type="InterPro" id="IPR049492">
    <property type="entry name" value="BD-FAE-like_dom"/>
</dbReference>
<dbReference type="PROSITE" id="PS50075">
    <property type="entry name" value="CARRIER"/>
    <property type="match status" value="2"/>
</dbReference>
<dbReference type="PROSITE" id="PS52004">
    <property type="entry name" value="KS3_2"/>
    <property type="match status" value="1"/>
</dbReference>
<evidence type="ECO:0000256" key="4">
    <source>
        <dbReference type="ARBA" id="ARBA00022603"/>
    </source>
</evidence>
<feature type="domain" description="PKS/mFAS DH" evidence="10">
    <location>
        <begin position="1280"/>
        <end position="1585"/>
    </location>
</feature>
<dbReference type="GO" id="GO:0004315">
    <property type="term" value="F:3-oxoacyl-[acyl-carrier-protein] synthase activity"/>
    <property type="evidence" value="ECO:0007669"/>
    <property type="project" value="InterPro"/>
</dbReference>
<dbReference type="Gene3D" id="3.40.50.150">
    <property type="entry name" value="Vaccinia Virus protein VP39"/>
    <property type="match status" value="1"/>
</dbReference>
<dbReference type="CDD" id="cd02440">
    <property type="entry name" value="AdoMet_MTases"/>
    <property type="match status" value="1"/>
</dbReference>
<comment type="caution">
    <text evidence="11">The sequence shown here is derived from an EMBL/GenBank/DDBJ whole genome shotgun (WGS) entry which is preliminary data.</text>
</comment>
<dbReference type="SMART" id="SM00825">
    <property type="entry name" value="PKS_KS"/>
    <property type="match status" value="1"/>
</dbReference>
<dbReference type="Gene3D" id="3.10.129.110">
    <property type="entry name" value="Polyketide synthase dehydratase"/>
    <property type="match status" value="1"/>
</dbReference>
<evidence type="ECO:0000313" key="12">
    <source>
        <dbReference type="Proteomes" id="UP000243081"/>
    </source>
</evidence>
<keyword evidence="4" id="KW-0489">Methyltransferase</keyword>
<dbReference type="GO" id="GO:0004312">
    <property type="term" value="F:fatty acid synthase activity"/>
    <property type="evidence" value="ECO:0007669"/>
    <property type="project" value="TreeGrafter"/>
</dbReference>
<dbReference type="InterPro" id="IPR050091">
    <property type="entry name" value="PKS_NRPS_Biosynth_Enz"/>
</dbReference>
<comment type="pathway">
    <text evidence="1">Secondary metabolite biosynthesis; terpenoid biosynthesis.</text>
</comment>
<dbReference type="Pfam" id="PF00698">
    <property type="entry name" value="Acyl_transf_1"/>
    <property type="match status" value="1"/>
</dbReference>
<dbReference type="PANTHER" id="PTHR43775:SF21">
    <property type="entry name" value="NON-REDUCING POLYKETIDE SYNTHASE AUSA-RELATED"/>
    <property type="match status" value="1"/>
</dbReference>
<proteinExistence type="predicted"/>
<dbReference type="InterPro" id="IPR041068">
    <property type="entry name" value="HTH_51"/>
</dbReference>
<gene>
    <name evidence="11" type="ORF">LLEC1_04192</name>
</gene>
<feature type="domain" description="Carrier" evidence="8">
    <location>
        <begin position="1642"/>
        <end position="1719"/>
    </location>
</feature>
<dbReference type="GO" id="GO:0008236">
    <property type="term" value="F:serine-type peptidase activity"/>
    <property type="evidence" value="ECO:0007669"/>
    <property type="project" value="InterPro"/>
</dbReference>
<dbReference type="InterPro" id="IPR049900">
    <property type="entry name" value="PKS_mFAS_DH"/>
</dbReference>
<evidence type="ECO:0000256" key="7">
    <source>
        <dbReference type="PROSITE-ProRule" id="PRU01363"/>
    </source>
</evidence>
<dbReference type="SMART" id="SM00823">
    <property type="entry name" value="PKS_PP"/>
    <property type="match status" value="2"/>
</dbReference>
<dbReference type="InterPro" id="IPR009081">
    <property type="entry name" value="PP-bd_ACP"/>
</dbReference>
<dbReference type="OrthoDB" id="4865177at2759"/>
<dbReference type="GO" id="GO:0006508">
    <property type="term" value="P:proteolysis"/>
    <property type="evidence" value="ECO:0007669"/>
    <property type="project" value="InterPro"/>
</dbReference>
<evidence type="ECO:0000256" key="1">
    <source>
        <dbReference type="ARBA" id="ARBA00004721"/>
    </source>
</evidence>
<dbReference type="Pfam" id="PF00326">
    <property type="entry name" value="Peptidase_S9"/>
    <property type="match status" value="1"/>
</dbReference>
<dbReference type="PROSITE" id="PS00606">
    <property type="entry name" value="KS3_1"/>
    <property type="match status" value="1"/>
</dbReference>
<dbReference type="InterPro" id="IPR001227">
    <property type="entry name" value="Ac_transferase_dom_sf"/>
</dbReference>
<dbReference type="InterPro" id="IPR006162">
    <property type="entry name" value="Ppantetheine_attach_site"/>
</dbReference>
<dbReference type="InterPro" id="IPR018201">
    <property type="entry name" value="Ketoacyl_synth_AS"/>
</dbReference>
<dbReference type="SUPFAM" id="SSF53335">
    <property type="entry name" value="S-adenosyl-L-methionine-dependent methyltransferases"/>
    <property type="match status" value="1"/>
</dbReference>
<evidence type="ECO:0000313" key="11">
    <source>
        <dbReference type="EMBL" id="OAR02343.1"/>
    </source>
</evidence>
<dbReference type="InterPro" id="IPR029063">
    <property type="entry name" value="SAM-dependent_MTases_sf"/>
</dbReference>
<dbReference type="PROSITE" id="PS00012">
    <property type="entry name" value="PHOSPHOPANTETHEINE"/>
    <property type="match status" value="1"/>
</dbReference>
<keyword evidence="5" id="KW-0808">Transferase</keyword>
<name>A0A179IJ81_CORDF</name>
<keyword evidence="3" id="KW-0597">Phosphoprotein</keyword>
<dbReference type="InterPro" id="IPR020806">
    <property type="entry name" value="PKS_PP-bd"/>
</dbReference>
<evidence type="ECO:0000259" key="8">
    <source>
        <dbReference type="PROSITE" id="PS50075"/>
    </source>
</evidence>
<dbReference type="SMART" id="SM00827">
    <property type="entry name" value="PKS_AT"/>
    <property type="match status" value="1"/>
</dbReference>
<comment type="caution">
    <text evidence="7">Lacks conserved residue(s) required for the propagation of feature annotation.</text>
</comment>
<evidence type="ECO:0000256" key="2">
    <source>
        <dbReference type="ARBA" id="ARBA00022450"/>
    </source>
</evidence>
<dbReference type="Gene3D" id="3.30.70.3290">
    <property type="match status" value="1"/>
</dbReference>
<organism evidence="11 12">
    <name type="scientific">Cordyceps confragosa</name>
    <name type="common">Lecanicillium lecanii</name>
    <dbReference type="NCBI Taxonomy" id="2714763"/>
    <lineage>
        <taxon>Eukaryota</taxon>
        <taxon>Fungi</taxon>
        <taxon>Dikarya</taxon>
        <taxon>Ascomycota</taxon>
        <taxon>Pezizomycotina</taxon>
        <taxon>Sordariomycetes</taxon>
        <taxon>Hypocreomycetidae</taxon>
        <taxon>Hypocreales</taxon>
        <taxon>Cordycipitaceae</taxon>
        <taxon>Akanthomyces</taxon>
    </lineage>
</organism>
<dbReference type="GO" id="GO:0008168">
    <property type="term" value="F:methyltransferase activity"/>
    <property type="evidence" value="ECO:0007669"/>
    <property type="project" value="UniProtKB-KW"/>
</dbReference>
<dbReference type="Gene3D" id="3.40.366.10">
    <property type="entry name" value="Malonyl-Coenzyme A Acyl Carrier Protein, domain 2"/>
    <property type="match status" value="2"/>
</dbReference>
<dbReference type="Proteomes" id="UP000243081">
    <property type="component" value="Unassembled WGS sequence"/>
</dbReference>
<dbReference type="PANTHER" id="PTHR43775">
    <property type="entry name" value="FATTY ACID SYNTHASE"/>
    <property type="match status" value="1"/>
</dbReference>
<dbReference type="Gene3D" id="1.10.1200.10">
    <property type="entry name" value="ACP-like"/>
    <property type="match status" value="2"/>
</dbReference>
<evidence type="ECO:0000256" key="3">
    <source>
        <dbReference type="ARBA" id="ARBA00022553"/>
    </source>
</evidence>
<dbReference type="Pfam" id="PF18558">
    <property type="entry name" value="HTH_51"/>
    <property type="match status" value="1"/>
</dbReference>
<dbReference type="InterPro" id="IPR014030">
    <property type="entry name" value="Ketoacyl_synth_N"/>
</dbReference>
<dbReference type="InterPro" id="IPR001375">
    <property type="entry name" value="Peptidase_S9_cat"/>
</dbReference>
<dbReference type="Pfam" id="PF00109">
    <property type="entry name" value="ketoacyl-synt"/>
    <property type="match status" value="1"/>
</dbReference>
<dbReference type="GO" id="GO:0006633">
    <property type="term" value="P:fatty acid biosynthetic process"/>
    <property type="evidence" value="ECO:0007669"/>
    <property type="project" value="InterPro"/>
</dbReference>
<dbReference type="SUPFAM" id="SSF53474">
    <property type="entry name" value="alpha/beta-Hydrolases"/>
    <property type="match status" value="1"/>
</dbReference>
<evidence type="ECO:0000256" key="6">
    <source>
        <dbReference type="ARBA" id="ARBA00023268"/>
    </source>
</evidence>
<dbReference type="Pfam" id="PF20434">
    <property type="entry name" value="BD-FAE"/>
    <property type="match status" value="1"/>
</dbReference>
<evidence type="ECO:0000256" key="5">
    <source>
        <dbReference type="ARBA" id="ARBA00022679"/>
    </source>
</evidence>
<dbReference type="CDD" id="cd00833">
    <property type="entry name" value="PKS"/>
    <property type="match status" value="1"/>
</dbReference>
<protein>
    <submittedName>
        <fullName evidence="11">Uncharacterized protein</fullName>
    </submittedName>
</protein>
<dbReference type="GO" id="GO:0031177">
    <property type="term" value="F:phosphopantetheine binding"/>
    <property type="evidence" value="ECO:0007669"/>
    <property type="project" value="InterPro"/>
</dbReference>
<dbReference type="GO" id="GO:0044550">
    <property type="term" value="P:secondary metabolite biosynthetic process"/>
    <property type="evidence" value="ECO:0007669"/>
    <property type="project" value="TreeGrafter"/>
</dbReference>
<dbReference type="Gene3D" id="3.40.50.1820">
    <property type="entry name" value="alpha/beta hydrolase"/>
    <property type="match status" value="1"/>
</dbReference>
<keyword evidence="12" id="KW-1185">Reference proteome</keyword>
<dbReference type="InterPro" id="IPR016039">
    <property type="entry name" value="Thiolase-like"/>
</dbReference>
<dbReference type="OMA" id="CASDYND"/>
<dbReference type="SUPFAM" id="SSF52151">
    <property type="entry name" value="FabD/lysophospholipase-like"/>
    <property type="match status" value="1"/>
</dbReference>
<dbReference type="SUPFAM" id="SSF53901">
    <property type="entry name" value="Thiolase-like"/>
    <property type="match status" value="1"/>
</dbReference>
<dbReference type="InterPro" id="IPR014031">
    <property type="entry name" value="Ketoacyl_synth_C"/>
</dbReference>